<evidence type="ECO:0000256" key="1">
    <source>
        <dbReference type="ARBA" id="ARBA00023242"/>
    </source>
</evidence>
<dbReference type="CDD" id="cd00067">
    <property type="entry name" value="GAL4"/>
    <property type="match status" value="1"/>
</dbReference>
<name>F9F9A7_FUSOF</name>
<dbReference type="GO" id="GO:0008270">
    <property type="term" value="F:zinc ion binding"/>
    <property type="evidence" value="ECO:0007669"/>
    <property type="project" value="InterPro"/>
</dbReference>
<feature type="region of interest" description="Disordered" evidence="2">
    <location>
        <begin position="1"/>
        <end position="64"/>
    </location>
</feature>
<dbReference type="STRING" id="660025.F9F9A7"/>
<evidence type="ECO:0000259" key="3">
    <source>
        <dbReference type="PROSITE" id="PS50048"/>
    </source>
</evidence>
<dbReference type="PANTHER" id="PTHR38111:SF2">
    <property type="entry name" value="FINGER DOMAIN PROTEIN, PUTATIVE (AFU_ORTHOLOGUE AFUA_1G01560)-RELATED"/>
    <property type="match status" value="1"/>
</dbReference>
<feature type="domain" description="Zn(2)-C6 fungal-type" evidence="3">
    <location>
        <begin position="65"/>
        <end position="95"/>
    </location>
</feature>
<dbReference type="SMART" id="SM00066">
    <property type="entry name" value="GAL4"/>
    <property type="match status" value="1"/>
</dbReference>
<dbReference type="InterPro" id="IPR001138">
    <property type="entry name" value="Zn2Cys6_DnaBD"/>
</dbReference>
<dbReference type="Pfam" id="PF00172">
    <property type="entry name" value="Zn_clus"/>
    <property type="match status" value="1"/>
</dbReference>
<dbReference type="AlphaFoldDB" id="F9F9A7"/>
<dbReference type="Gene3D" id="4.10.240.10">
    <property type="entry name" value="Zn(2)-C6 fungal-type DNA-binding domain"/>
    <property type="match status" value="1"/>
</dbReference>
<comment type="caution">
    <text evidence="4">The sequence shown here is derived from an EMBL/GenBank/DDBJ whole genome shotgun (WGS) entry which is preliminary data.</text>
</comment>
<proteinExistence type="predicted"/>
<dbReference type="InterPro" id="IPR036864">
    <property type="entry name" value="Zn2-C6_fun-type_DNA-bd_sf"/>
</dbReference>
<evidence type="ECO:0000313" key="4">
    <source>
        <dbReference type="EMBL" id="EGU86469.1"/>
    </source>
</evidence>
<gene>
    <name evidence="4" type="ORF">FOXB_02982</name>
</gene>
<dbReference type="EMBL" id="AFQF01000985">
    <property type="protein sequence ID" value="EGU86469.1"/>
    <property type="molecule type" value="Genomic_DNA"/>
</dbReference>
<feature type="compositionally biased region" description="Polar residues" evidence="2">
    <location>
        <begin position="42"/>
        <end position="57"/>
    </location>
</feature>
<reference evidence="4" key="1">
    <citation type="journal article" date="2012" name="Mol. Plant Microbe Interact.">
        <title>A highly conserved effector in Fusarium oxysporum is required for full virulence on Arabidopsis.</title>
        <authorList>
            <person name="Thatcher L.F."/>
            <person name="Gardiner D.M."/>
            <person name="Kazan K."/>
            <person name="Manners J."/>
        </authorList>
    </citation>
    <scope>NUCLEOTIDE SEQUENCE [LARGE SCALE GENOMIC DNA]</scope>
    <source>
        <strain evidence="4">Fo5176</strain>
    </source>
</reference>
<organism evidence="4">
    <name type="scientific">Fusarium oxysporum (strain Fo5176)</name>
    <name type="common">Fusarium vascular wilt</name>
    <dbReference type="NCBI Taxonomy" id="660025"/>
    <lineage>
        <taxon>Eukaryota</taxon>
        <taxon>Fungi</taxon>
        <taxon>Dikarya</taxon>
        <taxon>Ascomycota</taxon>
        <taxon>Pezizomycotina</taxon>
        <taxon>Sordariomycetes</taxon>
        <taxon>Hypocreomycetidae</taxon>
        <taxon>Hypocreales</taxon>
        <taxon>Nectriaceae</taxon>
        <taxon>Fusarium</taxon>
        <taxon>Fusarium oxysporum species complex</taxon>
    </lineage>
</organism>
<protein>
    <recommendedName>
        <fullName evidence="3">Zn(2)-C6 fungal-type domain-containing protein</fullName>
    </recommendedName>
</protein>
<dbReference type="Pfam" id="PF11951">
    <property type="entry name" value="Fungal_trans_2"/>
    <property type="match status" value="1"/>
</dbReference>
<dbReference type="PANTHER" id="PTHR38111">
    <property type="entry name" value="ZN(2)-C6 FUNGAL-TYPE DOMAIN-CONTAINING PROTEIN-RELATED"/>
    <property type="match status" value="1"/>
</dbReference>
<evidence type="ECO:0000256" key="2">
    <source>
        <dbReference type="SAM" id="MobiDB-lite"/>
    </source>
</evidence>
<keyword evidence="1" id="KW-0539">Nucleus</keyword>
<dbReference type="PROSITE" id="PS50048">
    <property type="entry name" value="ZN2_CY6_FUNGAL_2"/>
    <property type="match status" value="1"/>
</dbReference>
<accession>F9F9A7</accession>
<dbReference type="GO" id="GO:0000981">
    <property type="term" value="F:DNA-binding transcription factor activity, RNA polymerase II-specific"/>
    <property type="evidence" value="ECO:0007669"/>
    <property type="project" value="InterPro"/>
</dbReference>
<dbReference type="InterPro" id="IPR053178">
    <property type="entry name" value="Osmoadaptation_assoc"/>
</dbReference>
<dbReference type="OrthoDB" id="3525185at2759"/>
<dbReference type="InterPro" id="IPR021858">
    <property type="entry name" value="Fun_TF"/>
</dbReference>
<dbReference type="SUPFAM" id="SSF57701">
    <property type="entry name" value="Zn2/Cys6 DNA-binding domain"/>
    <property type="match status" value="1"/>
</dbReference>
<sequence>MITSMTYEARAWKTNSHKRSPVENGSPSDDKLQHANVGDKVMSSQSNGFMTSSTQPKRQPRRSKGCLTCRKRRVKCDEQRPTCERCSKGFHPCKYDDNLVFVNHLHDAAKTVRPEDPESRSLNALIQREDFKQIPVTIDLRGFKTEVVISFFVNNLFVLVKSPLEDGSSILNLFSGEANSTAGMSGLCVAEAFFSSIHGIPEMKFHASALYGQAVQRLKADLGTRTEASRSLPHTTIWSALFLGVYEMISSDSMSNWLQHCHGVAVLTEMAGPYGFQMDAAKPILQINRSFISIGAMANRKRTFLEQDEWKHIPWALQPMSKTIGDFLQDILCDIPGMMKDVDSLSNMNILSANLLSQKLRATFEQLNSLRISWNFMYPHSCWRQKMVRESSELCHDTLGQLICFSDLERAIDFVYFNTTHLILHSILGQLISLPNSCWVSDVGMSPDDNQFQEAPDLVFWNHENRYRNAQAICQCVDYMLQNEGGASGAFNLLFPLKVAYNHLSGSPIMQKWVAGVMEKISTTKGLSIGMQILEKY</sequence>
<dbReference type="PROSITE" id="PS00463">
    <property type="entry name" value="ZN2_CY6_FUNGAL_1"/>
    <property type="match status" value="1"/>
</dbReference>